<dbReference type="InterPro" id="IPR035647">
    <property type="entry name" value="EFG_III/V"/>
</dbReference>
<dbReference type="SUPFAM" id="SSF54980">
    <property type="entry name" value="EF-G C-terminal domain-like"/>
    <property type="match status" value="1"/>
</dbReference>
<dbReference type="GO" id="GO:0030623">
    <property type="term" value="F:U5 snRNA binding"/>
    <property type="evidence" value="ECO:0007669"/>
    <property type="project" value="TreeGrafter"/>
</dbReference>
<dbReference type="Gene3D" id="2.40.30.10">
    <property type="entry name" value="Translation factors"/>
    <property type="match status" value="1"/>
</dbReference>
<dbReference type="GO" id="GO:0003924">
    <property type="term" value="F:GTPase activity"/>
    <property type="evidence" value="ECO:0007669"/>
    <property type="project" value="TreeGrafter"/>
</dbReference>
<comment type="caution">
    <text evidence="2">The sequence shown here is derived from an EMBL/GenBank/DDBJ whole genome shotgun (WGS) entry which is preliminary data.</text>
</comment>
<sequence>MVHTTTNYPTAEATSFGVLGRVISDTIENNADVWVLGENNSIQDEEDCRCLTVGRLWVHMARYPKCEVQNAARRYSKGAIVRRWWTVHCNSSTMCLLCLCKTKGSCDNRRSHSWFTYIFNKGVHPVMDLFGFETVLRTHTQGQAFCMSVFNHWQIVPGDPLDKSIVIRTRKY</sequence>
<dbReference type="Proteomes" id="UP001176961">
    <property type="component" value="Unassembled WGS sequence"/>
</dbReference>
<name>A0AA36HG25_CYLNA</name>
<accession>A0AA36HG25</accession>
<protein>
    <recommendedName>
        <fullName evidence="1">Elongation factor EFG domain-containing protein</fullName>
    </recommendedName>
</protein>
<gene>
    <name evidence="2" type="ORF">CYNAS_LOCUS22035</name>
</gene>
<dbReference type="InterPro" id="IPR000640">
    <property type="entry name" value="EFG_V-like"/>
</dbReference>
<feature type="domain" description="Elongation factor EFG" evidence="1">
    <location>
        <begin position="98"/>
        <end position="163"/>
    </location>
</feature>
<dbReference type="PANTHER" id="PTHR42908:SF6">
    <property type="entry name" value="116 KDA U5 SMALL NUCLEAR RIBONUCLEOPROTEIN COMPONENT"/>
    <property type="match status" value="1"/>
</dbReference>
<dbReference type="GO" id="GO:0071007">
    <property type="term" value="C:U2-type catalytic step 2 spliceosome"/>
    <property type="evidence" value="ECO:0007669"/>
    <property type="project" value="TreeGrafter"/>
</dbReference>
<dbReference type="PANTHER" id="PTHR42908">
    <property type="entry name" value="TRANSLATION ELONGATION FACTOR-RELATED"/>
    <property type="match status" value="1"/>
</dbReference>
<dbReference type="Pfam" id="PF00679">
    <property type="entry name" value="EFG_C"/>
    <property type="match status" value="1"/>
</dbReference>
<evidence type="ECO:0000313" key="3">
    <source>
        <dbReference type="Proteomes" id="UP001176961"/>
    </source>
</evidence>
<evidence type="ECO:0000313" key="2">
    <source>
        <dbReference type="EMBL" id="CAJ0610052.1"/>
    </source>
</evidence>
<dbReference type="AlphaFoldDB" id="A0AA36HG25"/>
<organism evidence="2 3">
    <name type="scientific">Cylicocyclus nassatus</name>
    <name type="common">Nematode worm</name>
    <dbReference type="NCBI Taxonomy" id="53992"/>
    <lineage>
        <taxon>Eukaryota</taxon>
        <taxon>Metazoa</taxon>
        <taxon>Ecdysozoa</taxon>
        <taxon>Nematoda</taxon>
        <taxon>Chromadorea</taxon>
        <taxon>Rhabditida</taxon>
        <taxon>Rhabditina</taxon>
        <taxon>Rhabditomorpha</taxon>
        <taxon>Strongyloidea</taxon>
        <taxon>Strongylidae</taxon>
        <taxon>Cylicocyclus</taxon>
    </lineage>
</organism>
<keyword evidence="3" id="KW-1185">Reference proteome</keyword>
<dbReference type="GO" id="GO:0046540">
    <property type="term" value="C:U4/U6 x U5 tri-snRNP complex"/>
    <property type="evidence" value="ECO:0007669"/>
    <property type="project" value="TreeGrafter"/>
</dbReference>
<evidence type="ECO:0000259" key="1">
    <source>
        <dbReference type="Pfam" id="PF00679"/>
    </source>
</evidence>
<dbReference type="SUPFAM" id="SSF50447">
    <property type="entry name" value="Translation proteins"/>
    <property type="match status" value="1"/>
</dbReference>
<reference evidence="2" key="1">
    <citation type="submission" date="2023-07" db="EMBL/GenBank/DDBJ databases">
        <authorList>
            <consortium name="CYATHOMIX"/>
        </authorList>
    </citation>
    <scope>NUCLEOTIDE SEQUENCE</scope>
    <source>
        <strain evidence="2">N/A</strain>
    </source>
</reference>
<proteinExistence type="predicted"/>
<dbReference type="InterPro" id="IPR009000">
    <property type="entry name" value="Transl_B-barrel_sf"/>
</dbReference>
<dbReference type="GO" id="GO:0000398">
    <property type="term" value="P:mRNA splicing, via spliceosome"/>
    <property type="evidence" value="ECO:0007669"/>
    <property type="project" value="TreeGrafter"/>
</dbReference>
<dbReference type="EMBL" id="CATQJL010000326">
    <property type="protein sequence ID" value="CAJ0610052.1"/>
    <property type="molecule type" value="Genomic_DNA"/>
</dbReference>
<dbReference type="GO" id="GO:0005829">
    <property type="term" value="C:cytosol"/>
    <property type="evidence" value="ECO:0007669"/>
    <property type="project" value="TreeGrafter"/>
</dbReference>
<dbReference type="Gene3D" id="3.30.70.240">
    <property type="match status" value="1"/>
</dbReference>